<accession>A0A6M8MWA4</accession>
<keyword evidence="3" id="KW-1185">Reference proteome</keyword>
<dbReference type="GO" id="GO:0010181">
    <property type="term" value="F:FMN binding"/>
    <property type="evidence" value="ECO:0007669"/>
    <property type="project" value="InterPro"/>
</dbReference>
<dbReference type="InterPro" id="IPR029039">
    <property type="entry name" value="Flavoprotein-like_sf"/>
</dbReference>
<evidence type="ECO:0000259" key="1">
    <source>
        <dbReference type="Pfam" id="PF12682"/>
    </source>
</evidence>
<dbReference type="PANTHER" id="PTHR39201:SF1">
    <property type="entry name" value="FLAVODOXIN-LIKE DOMAIN-CONTAINING PROTEIN"/>
    <property type="match status" value="1"/>
</dbReference>
<name>A0A6M8MWA4_9BACT</name>
<organism evidence="2 3">
    <name type="scientific">Campylobacter ornithocola</name>
    <dbReference type="NCBI Taxonomy" id="1848766"/>
    <lineage>
        <taxon>Bacteria</taxon>
        <taxon>Pseudomonadati</taxon>
        <taxon>Campylobacterota</taxon>
        <taxon>Epsilonproteobacteria</taxon>
        <taxon>Campylobacterales</taxon>
        <taxon>Campylobacteraceae</taxon>
        <taxon>Campylobacter</taxon>
    </lineage>
</organism>
<dbReference type="Pfam" id="PF12682">
    <property type="entry name" value="Flavodoxin_4"/>
    <property type="match status" value="1"/>
</dbReference>
<sequence>MLSSLTYCAQFGFARTEDKKSAIVYYSRTLNTHILAKYLQSITNSDLISLQIINPYPNDFDAMSKIAKEERDRNFKPKLVSIEFNPNDYDVIFLGTPVWAGGISSPIRTFLSMYDFNSKVIAPFCTQVKDNIEGCIKDIQFLTPNAKILKGIDIQATFEKDDKFLKDKNKNYLANNTNYLTSKDKQEINLWLNKI</sequence>
<dbReference type="Gene3D" id="3.40.50.360">
    <property type="match status" value="1"/>
</dbReference>
<dbReference type="InterPro" id="IPR008254">
    <property type="entry name" value="Flavodoxin/NO_synth"/>
</dbReference>
<dbReference type="PANTHER" id="PTHR39201">
    <property type="entry name" value="EXPORTED PROTEIN-RELATED"/>
    <property type="match status" value="1"/>
</dbReference>
<evidence type="ECO:0000313" key="2">
    <source>
        <dbReference type="EMBL" id="OCX43447.1"/>
    </source>
</evidence>
<dbReference type="EMBL" id="LXSU01000060">
    <property type="protein sequence ID" value="OCX43447.1"/>
    <property type="molecule type" value="Genomic_DNA"/>
</dbReference>
<dbReference type="OrthoDB" id="9806505at2"/>
<reference evidence="2 3" key="1">
    <citation type="submission" date="2016-05" db="EMBL/GenBank/DDBJ databases">
        <authorList>
            <person name="Caceres A."/>
            <person name="Munoz I."/>
            <person name="Iraola G."/>
            <person name="Diaz-Viraque F."/>
            <person name="Greif G."/>
            <person name="Collado L."/>
        </authorList>
    </citation>
    <scope>NUCLEOTIDE SEQUENCE [LARGE SCALE GENOMIC DNA]</scope>
    <source>
        <strain evidence="2 3">WBE38</strain>
    </source>
</reference>
<comment type="caution">
    <text evidence="2">The sequence shown here is derived from an EMBL/GenBank/DDBJ whole genome shotgun (WGS) entry which is preliminary data.</text>
</comment>
<feature type="domain" description="Flavodoxin-like" evidence="1">
    <location>
        <begin position="22"/>
        <end position="161"/>
    </location>
</feature>
<dbReference type="RefSeq" id="WP_066006858.1">
    <property type="nucleotide sequence ID" value="NZ_CP053848.1"/>
</dbReference>
<protein>
    <recommendedName>
        <fullName evidence="1">Flavodoxin-like domain-containing protein</fullName>
    </recommendedName>
</protein>
<dbReference type="Proteomes" id="UP000094873">
    <property type="component" value="Unassembled WGS sequence"/>
</dbReference>
<dbReference type="SUPFAM" id="SSF52218">
    <property type="entry name" value="Flavoproteins"/>
    <property type="match status" value="1"/>
</dbReference>
<gene>
    <name evidence="2" type="ORF">A7X81_00240</name>
</gene>
<evidence type="ECO:0000313" key="3">
    <source>
        <dbReference type="Proteomes" id="UP000094873"/>
    </source>
</evidence>
<proteinExistence type="predicted"/>
<dbReference type="AlphaFoldDB" id="A0A6M8MWA4"/>